<dbReference type="PANTHER" id="PTHR43639:SF1">
    <property type="entry name" value="SHORT-CHAIN DEHYDROGENASE_REDUCTASE FAMILY PROTEIN"/>
    <property type="match status" value="1"/>
</dbReference>
<keyword evidence="5" id="KW-1185">Reference proteome</keyword>
<evidence type="ECO:0000313" key="4">
    <source>
        <dbReference type="EMBL" id="GII81308.1"/>
    </source>
</evidence>
<dbReference type="SUPFAM" id="SSF51735">
    <property type="entry name" value="NAD(P)-binding Rossmann-fold domains"/>
    <property type="match status" value="1"/>
</dbReference>
<dbReference type="GO" id="GO:0016491">
    <property type="term" value="F:oxidoreductase activity"/>
    <property type="evidence" value="ECO:0007669"/>
    <property type="project" value="UniProtKB-KW"/>
</dbReference>
<protein>
    <submittedName>
        <fullName evidence="4">3-ketoacyl-ACP reductase</fullName>
    </submittedName>
</protein>
<evidence type="ECO:0000313" key="5">
    <source>
        <dbReference type="Proteomes" id="UP000655287"/>
    </source>
</evidence>
<dbReference type="FunFam" id="3.40.50.720:FF:000084">
    <property type="entry name" value="Short-chain dehydrogenase reductase"/>
    <property type="match status" value="1"/>
</dbReference>
<dbReference type="Pfam" id="PF13561">
    <property type="entry name" value="adh_short_C2"/>
    <property type="match status" value="1"/>
</dbReference>
<dbReference type="InterPro" id="IPR036291">
    <property type="entry name" value="NAD(P)-bd_dom_sf"/>
</dbReference>
<dbReference type="PRINTS" id="PR00081">
    <property type="entry name" value="GDHRDH"/>
</dbReference>
<sequence length="246" mass="25097">MSDLTGKVAFVTGGARGIGAAIVRRLVQGGADVAFTYLSSGDQARALADDLGATGRRVIALRADGNRGEEMRAALDETVARLGRLDVLVNNAGVWTSSPVEKVNAAEFDAVMGLHVRTAFLLAQAAAERMDEGGRIISIGSNLAVRVGRPGITLYAMSKSALAGMTQGLAHDLAPRGITVNLVHPGSTDTDMNPADGPFAAEQRAGIPLGRFADPDDVAATVAHLAGEGGRAITGTAISVDGGVNA</sequence>
<dbReference type="PROSITE" id="PS00061">
    <property type="entry name" value="ADH_SHORT"/>
    <property type="match status" value="1"/>
</dbReference>
<evidence type="ECO:0000259" key="3">
    <source>
        <dbReference type="SMART" id="SM00822"/>
    </source>
</evidence>
<keyword evidence="2" id="KW-0560">Oxidoreductase</keyword>
<dbReference type="RefSeq" id="WP_203993379.1">
    <property type="nucleotide sequence ID" value="NZ_BOOU01000095.1"/>
</dbReference>
<evidence type="ECO:0000256" key="2">
    <source>
        <dbReference type="ARBA" id="ARBA00023002"/>
    </source>
</evidence>
<organism evidence="4 5">
    <name type="scientific">Sphaerisporangium rufum</name>
    <dbReference type="NCBI Taxonomy" id="1381558"/>
    <lineage>
        <taxon>Bacteria</taxon>
        <taxon>Bacillati</taxon>
        <taxon>Actinomycetota</taxon>
        <taxon>Actinomycetes</taxon>
        <taxon>Streptosporangiales</taxon>
        <taxon>Streptosporangiaceae</taxon>
        <taxon>Sphaerisporangium</taxon>
    </lineage>
</organism>
<reference evidence="4" key="1">
    <citation type="submission" date="2021-01" db="EMBL/GenBank/DDBJ databases">
        <title>Whole genome shotgun sequence of Sphaerisporangium rufum NBRC 109079.</title>
        <authorList>
            <person name="Komaki H."/>
            <person name="Tamura T."/>
        </authorList>
    </citation>
    <scope>NUCLEOTIDE SEQUENCE</scope>
    <source>
        <strain evidence="4">NBRC 109079</strain>
    </source>
</reference>
<dbReference type="InterPro" id="IPR057326">
    <property type="entry name" value="KR_dom"/>
</dbReference>
<comment type="caution">
    <text evidence="4">The sequence shown here is derived from an EMBL/GenBank/DDBJ whole genome shotgun (WGS) entry which is preliminary data.</text>
</comment>
<evidence type="ECO:0000256" key="1">
    <source>
        <dbReference type="ARBA" id="ARBA00006484"/>
    </source>
</evidence>
<feature type="domain" description="Ketoreductase" evidence="3">
    <location>
        <begin position="7"/>
        <end position="186"/>
    </location>
</feature>
<dbReference type="InterPro" id="IPR020904">
    <property type="entry name" value="Sc_DH/Rdtase_CS"/>
</dbReference>
<accession>A0A919R8S4</accession>
<dbReference type="PANTHER" id="PTHR43639">
    <property type="entry name" value="OXIDOREDUCTASE, SHORT-CHAIN DEHYDROGENASE/REDUCTASE FAMILY (AFU_ORTHOLOGUE AFUA_5G02870)"/>
    <property type="match status" value="1"/>
</dbReference>
<dbReference type="SMART" id="SM00822">
    <property type="entry name" value="PKS_KR"/>
    <property type="match status" value="1"/>
</dbReference>
<dbReference type="Proteomes" id="UP000655287">
    <property type="component" value="Unassembled WGS sequence"/>
</dbReference>
<dbReference type="EMBL" id="BOOU01000095">
    <property type="protein sequence ID" value="GII81308.1"/>
    <property type="molecule type" value="Genomic_DNA"/>
</dbReference>
<dbReference type="Gene3D" id="3.40.50.720">
    <property type="entry name" value="NAD(P)-binding Rossmann-like Domain"/>
    <property type="match status" value="1"/>
</dbReference>
<gene>
    <name evidence="4" type="ORF">Sru01_62900</name>
</gene>
<comment type="similarity">
    <text evidence="1">Belongs to the short-chain dehydrogenases/reductases (SDR) family.</text>
</comment>
<dbReference type="PRINTS" id="PR00080">
    <property type="entry name" value="SDRFAMILY"/>
</dbReference>
<proteinExistence type="inferred from homology"/>
<dbReference type="InterPro" id="IPR002347">
    <property type="entry name" value="SDR_fam"/>
</dbReference>
<name>A0A919R8S4_9ACTN</name>
<dbReference type="AlphaFoldDB" id="A0A919R8S4"/>